<dbReference type="SUPFAM" id="SSF50998">
    <property type="entry name" value="Quinoprotein alcohol dehydrogenase-like"/>
    <property type="match status" value="1"/>
</dbReference>
<feature type="compositionally biased region" description="Basic and acidic residues" evidence="1">
    <location>
        <begin position="644"/>
        <end position="674"/>
    </location>
</feature>
<organism evidence="3 4">
    <name type="scientific">Streptosporangium vulgare</name>
    <dbReference type="NCBI Taxonomy" id="46190"/>
    <lineage>
        <taxon>Bacteria</taxon>
        <taxon>Bacillati</taxon>
        <taxon>Actinomycetota</taxon>
        <taxon>Actinomycetes</taxon>
        <taxon>Streptosporangiales</taxon>
        <taxon>Streptosporangiaceae</taxon>
        <taxon>Streptosporangium</taxon>
    </lineage>
</organism>
<feature type="compositionally biased region" description="Pro residues" evidence="1">
    <location>
        <begin position="61"/>
        <end position="72"/>
    </location>
</feature>
<feature type="domain" description="N,N-dimethylformamidase beta subunit-like C-terminal" evidence="2">
    <location>
        <begin position="113"/>
        <end position="458"/>
    </location>
</feature>
<reference evidence="3 4" key="1">
    <citation type="submission" date="2024-09" db="EMBL/GenBank/DDBJ databases">
        <authorList>
            <person name="Sun Q."/>
            <person name="Mori K."/>
        </authorList>
    </citation>
    <scope>NUCLEOTIDE SEQUENCE [LARGE SCALE GENOMIC DNA]</scope>
    <source>
        <strain evidence="3 4">JCM 3028</strain>
    </source>
</reference>
<protein>
    <submittedName>
        <fullName evidence="3">N,N-dimethylformamidase beta subunit family domain-containing protein</fullName>
    </submittedName>
</protein>
<gene>
    <name evidence="3" type="ORF">ACFFRH_13525</name>
</gene>
<evidence type="ECO:0000256" key="1">
    <source>
        <dbReference type="SAM" id="MobiDB-lite"/>
    </source>
</evidence>
<feature type="region of interest" description="Disordered" evidence="1">
    <location>
        <begin position="644"/>
        <end position="675"/>
    </location>
</feature>
<dbReference type="InterPro" id="IPR046540">
    <property type="entry name" value="DMFA2_C"/>
</dbReference>
<accession>A0ABV5TC88</accession>
<evidence type="ECO:0000313" key="3">
    <source>
        <dbReference type="EMBL" id="MFB9676511.1"/>
    </source>
</evidence>
<sequence>MTSVVRAYATRTSVPQGGSLRFRLTAGDLTAGDLTAEDLTAGAPVTGDPATGNLATGDPVPGDPVPGDPVPGDPVTGDPVDGGERGAARCRARVRDAVTGEVRAELDAAGPWWTLDVPDSWPSSLYAVEFTPGDPDGETYFVVRSREPRAAGKPAGVPSAPVAGGTPAILVSVPFLTWQAYNRAGVPGEGLYPTEGAERAGRVTFDRPGGGPAGNWEDNFYRWLSRNGVRADYCSNLDLHEDPDTLLRDRRLLVIPGHDEYWTRRMRDAAESFVASGGNIAFFGGNTCWWQVRLEDDGRTMVCHRDALLDPVAATDPSLVTVEWSGSPVCRPENSLTGVSFRRGAGCWEDMDAMKSEAYTVRFAGHWAFEGTGLRDGDTFGRGAVGYETDAAEYVEVDGVPLATGADGTPADFAILATADLRHWRRLGQGGHATMGIMRRGAGTVFNAATIGWGDALDDPIVDRVTRNVLARLAGAPGWWEPMGGGASALALAACEQQLFAVLTDGDLWTRPYRTQNLRWRRIEPAPGLVALAAPREATPGSPVLLYGLHADGRVLAREPVTGQASWTDLYDAPPGAVGIAPVDQTMFAAGAEGELWQRPLAAGRPEPWTRAGDDGPGLAALAHVGGRLIGLTRDGEVRVRARNDRAGSRNDRLGTRDDRFGARNGRDRTRDDDGWISLGTTPGLVTLTGTAGRLIGATAGGDLFWRELVGGVTAEHPQPVVGGTPTGHPQPVAGGATAGDPQSLIGGVTAGRPRPLIGGTPTGHPQTGNEE</sequence>
<dbReference type="InterPro" id="IPR011047">
    <property type="entry name" value="Quinoprotein_ADH-like_sf"/>
</dbReference>
<dbReference type="Pfam" id="PF20254">
    <property type="entry name" value="DMFA2_C"/>
    <property type="match status" value="1"/>
</dbReference>
<feature type="region of interest" description="Disordered" evidence="1">
    <location>
        <begin position="735"/>
        <end position="772"/>
    </location>
</feature>
<evidence type="ECO:0000259" key="2">
    <source>
        <dbReference type="Pfam" id="PF20254"/>
    </source>
</evidence>
<dbReference type="Proteomes" id="UP001589610">
    <property type="component" value="Unassembled WGS sequence"/>
</dbReference>
<feature type="region of interest" description="Disordered" evidence="1">
    <location>
        <begin position="40"/>
        <end position="88"/>
    </location>
</feature>
<keyword evidence="4" id="KW-1185">Reference proteome</keyword>
<dbReference type="RefSeq" id="WP_386156627.1">
    <property type="nucleotide sequence ID" value="NZ_JBHMBS010000005.1"/>
</dbReference>
<comment type="caution">
    <text evidence="3">The sequence shown here is derived from an EMBL/GenBank/DDBJ whole genome shotgun (WGS) entry which is preliminary data.</text>
</comment>
<proteinExistence type="predicted"/>
<dbReference type="EMBL" id="JBHMBS010000005">
    <property type="protein sequence ID" value="MFB9676511.1"/>
    <property type="molecule type" value="Genomic_DNA"/>
</dbReference>
<evidence type="ECO:0000313" key="4">
    <source>
        <dbReference type="Proteomes" id="UP001589610"/>
    </source>
</evidence>
<name>A0ABV5TC88_9ACTN</name>